<dbReference type="Proteomes" id="UP000503349">
    <property type="component" value="Chromosome 10"/>
</dbReference>
<keyword evidence="2" id="KW-1185">Reference proteome</keyword>
<sequence>MLPYQCCREKKEGRIEWTVIGPGTDTPNKTKHKLCVEWDGGANHTRLSKHLHFDELSDPTSRIIIKHVVSQRA</sequence>
<protein>
    <submittedName>
        <fullName evidence="1">Uncharacterized protein</fullName>
    </submittedName>
</protein>
<name>A0A6G1PWG3_CHAAH</name>
<dbReference type="EMBL" id="CM015721">
    <property type="protein sequence ID" value="KAF3694681.1"/>
    <property type="molecule type" value="Genomic_DNA"/>
</dbReference>
<proteinExistence type="predicted"/>
<evidence type="ECO:0000313" key="1">
    <source>
        <dbReference type="EMBL" id="KAF3694681.1"/>
    </source>
</evidence>
<organism evidence="1 2">
    <name type="scientific">Channa argus</name>
    <name type="common">Northern snakehead</name>
    <name type="synonym">Ophicephalus argus</name>
    <dbReference type="NCBI Taxonomy" id="215402"/>
    <lineage>
        <taxon>Eukaryota</taxon>
        <taxon>Metazoa</taxon>
        <taxon>Chordata</taxon>
        <taxon>Craniata</taxon>
        <taxon>Vertebrata</taxon>
        <taxon>Euteleostomi</taxon>
        <taxon>Actinopterygii</taxon>
        <taxon>Neopterygii</taxon>
        <taxon>Teleostei</taxon>
        <taxon>Neoteleostei</taxon>
        <taxon>Acanthomorphata</taxon>
        <taxon>Anabantaria</taxon>
        <taxon>Anabantiformes</taxon>
        <taxon>Channoidei</taxon>
        <taxon>Channidae</taxon>
        <taxon>Channa</taxon>
    </lineage>
</organism>
<evidence type="ECO:0000313" key="2">
    <source>
        <dbReference type="Proteomes" id="UP000503349"/>
    </source>
</evidence>
<reference evidence="1 2" key="1">
    <citation type="submission" date="2019-02" db="EMBL/GenBank/DDBJ databases">
        <title>Opniocepnalus argus genome.</title>
        <authorList>
            <person name="Zhou C."/>
            <person name="Xiao S."/>
        </authorList>
    </citation>
    <scope>NUCLEOTIDE SEQUENCE [LARGE SCALE GENOMIC DNA]</scope>
    <source>
        <strain evidence="1">OARG1902GOOAL</strain>
        <tissue evidence="1">Muscle</tissue>
    </source>
</reference>
<dbReference type="AlphaFoldDB" id="A0A6G1PWG3"/>
<reference evidence="2" key="2">
    <citation type="submission" date="2019-02" db="EMBL/GenBank/DDBJ databases">
        <title>Opniocepnalus argus Var Kimnra genome.</title>
        <authorList>
            <person name="Zhou C."/>
            <person name="Xiao S."/>
        </authorList>
    </citation>
    <scope>NUCLEOTIDE SEQUENCE [LARGE SCALE GENOMIC DNA]</scope>
</reference>
<accession>A0A6G1PWG3</accession>
<gene>
    <name evidence="1" type="ORF">EXN66_Car010357</name>
</gene>